<accession>A0ABS1YLP2</accession>
<evidence type="ECO:0000256" key="2">
    <source>
        <dbReference type="ARBA" id="ARBA00023125"/>
    </source>
</evidence>
<comment type="caution">
    <text evidence="5">The sequence shown here is derived from an EMBL/GenBank/DDBJ whole genome shotgun (WGS) entry which is preliminary data.</text>
</comment>
<dbReference type="InterPro" id="IPR000792">
    <property type="entry name" value="Tscrpt_reg_LuxR_C"/>
</dbReference>
<dbReference type="Pfam" id="PF00196">
    <property type="entry name" value="GerE"/>
    <property type="match status" value="1"/>
</dbReference>
<dbReference type="PROSITE" id="PS00622">
    <property type="entry name" value="HTH_LUXR_1"/>
    <property type="match status" value="1"/>
</dbReference>
<reference evidence="5 6" key="1">
    <citation type="submission" date="2021-01" db="EMBL/GenBank/DDBJ databases">
        <title>Draft genome sequence of Micromonospora sp. strain STR1s_6.</title>
        <authorList>
            <person name="Karlyshev A."/>
            <person name="Jawad R."/>
        </authorList>
    </citation>
    <scope>NUCLEOTIDE SEQUENCE [LARGE SCALE GENOMIC DNA]</scope>
    <source>
        <strain evidence="5 6">STR1S-6</strain>
    </source>
</reference>
<dbReference type="InterPro" id="IPR016032">
    <property type="entry name" value="Sig_transdc_resp-reg_C-effctor"/>
</dbReference>
<evidence type="ECO:0000313" key="5">
    <source>
        <dbReference type="EMBL" id="MBM0278247.1"/>
    </source>
</evidence>
<organism evidence="5 6">
    <name type="scientific">Micromonospora tarensis</name>
    <dbReference type="NCBI Taxonomy" id="2806100"/>
    <lineage>
        <taxon>Bacteria</taxon>
        <taxon>Bacillati</taxon>
        <taxon>Actinomycetota</taxon>
        <taxon>Actinomycetes</taxon>
        <taxon>Micromonosporales</taxon>
        <taxon>Micromonosporaceae</taxon>
        <taxon>Micromonospora</taxon>
    </lineage>
</organism>
<dbReference type="EMBL" id="JAEVHL010000155">
    <property type="protein sequence ID" value="MBM0278247.1"/>
    <property type="molecule type" value="Genomic_DNA"/>
</dbReference>
<feature type="domain" description="HTH luxR-type" evidence="4">
    <location>
        <begin position="16"/>
        <end position="81"/>
    </location>
</feature>
<dbReference type="PANTHER" id="PTHR44688">
    <property type="entry name" value="DNA-BINDING TRANSCRIPTIONAL ACTIVATOR DEVR_DOSR"/>
    <property type="match status" value="1"/>
</dbReference>
<dbReference type="PANTHER" id="PTHR44688:SF16">
    <property type="entry name" value="DNA-BINDING TRANSCRIPTIONAL ACTIVATOR DEVR_DOSR"/>
    <property type="match status" value="1"/>
</dbReference>
<gene>
    <name evidence="5" type="ORF">JM949_24350</name>
</gene>
<keyword evidence="3" id="KW-0804">Transcription</keyword>
<evidence type="ECO:0000256" key="1">
    <source>
        <dbReference type="ARBA" id="ARBA00023015"/>
    </source>
</evidence>
<dbReference type="Proteomes" id="UP000622245">
    <property type="component" value="Unassembled WGS sequence"/>
</dbReference>
<evidence type="ECO:0000259" key="4">
    <source>
        <dbReference type="PROSITE" id="PS50043"/>
    </source>
</evidence>
<evidence type="ECO:0000313" key="6">
    <source>
        <dbReference type="Proteomes" id="UP000622245"/>
    </source>
</evidence>
<dbReference type="CDD" id="cd06170">
    <property type="entry name" value="LuxR_C_like"/>
    <property type="match status" value="1"/>
</dbReference>
<dbReference type="PRINTS" id="PR00038">
    <property type="entry name" value="HTHLUXR"/>
</dbReference>
<dbReference type="SMART" id="SM00421">
    <property type="entry name" value="HTH_LUXR"/>
    <property type="match status" value="1"/>
</dbReference>
<dbReference type="PROSITE" id="PS50043">
    <property type="entry name" value="HTH_LUXR_2"/>
    <property type="match status" value="1"/>
</dbReference>
<dbReference type="SUPFAM" id="SSF46894">
    <property type="entry name" value="C-terminal effector domain of the bipartite response regulators"/>
    <property type="match status" value="1"/>
</dbReference>
<keyword evidence="6" id="KW-1185">Reference proteome</keyword>
<protein>
    <submittedName>
        <fullName evidence="5">Helix-turn-helix transcriptional regulator</fullName>
    </submittedName>
</protein>
<keyword evidence="1" id="KW-0805">Transcription regulation</keyword>
<dbReference type="InterPro" id="IPR036388">
    <property type="entry name" value="WH-like_DNA-bd_sf"/>
</dbReference>
<name>A0ABS1YLP2_9ACTN</name>
<keyword evidence="2" id="KW-0238">DNA-binding</keyword>
<evidence type="ECO:0000256" key="3">
    <source>
        <dbReference type="ARBA" id="ARBA00023163"/>
    </source>
</evidence>
<sequence>MVWDGTGRAPAGRPVGPGEVAALTDREWHIARLAATGATSRLIGRQLNISPRTVEAHLTRIYRKAGVASRSALVAWVARLDDTDR</sequence>
<proteinExistence type="predicted"/>
<dbReference type="Gene3D" id="1.10.10.10">
    <property type="entry name" value="Winged helix-like DNA-binding domain superfamily/Winged helix DNA-binding domain"/>
    <property type="match status" value="1"/>
</dbReference>